<sequence>MSNHGNTTGVNEGPSSFESASTGSSVAHSTSETHSKNNASSYETFADLLFILVLPISKVMSSFDASQAPNFKQFLYKSELDFWIYGLIGQINSCGRSFWNNYIYKPIVGHTALQLGYGIRFERALDELLKAYILKTTPAANLAAAEQARWDTSPEFLKTPPMDSASVREEAMGSYLNQEKEWPV</sequence>
<dbReference type="EMBL" id="CABVLU010000004">
    <property type="protein sequence ID" value="VVT56910.1"/>
    <property type="molecule type" value="Genomic_DNA"/>
</dbReference>
<keyword evidence="3" id="KW-1185">Reference proteome</keyword>
<feature type="region of interest" description="Disordered" evidence="1">
    <location>
        <begin position="1"/>
        <end position="37"/>
    </location>
</feature>
<gene>
    <name evidence="2" type="ORF">SAPINGB_P005397</name>
</gene>
<name>A0A5E8C1S0_9ASCO</name>
<protein>
    <submittedName>
        <fullName evidence="2">Uncharacterized protein</fullName>
    </submittedName>
</protein>
<evidence type="ECO:0000256" key="1">
    <source>
        <dbReference type="SAM" id="MobiDB-lite"/>
    </source>
</evidence>
<dbReference type="Proteomes" id="UP000398389">
    <property type="component" value="Unassembled WGS sequence"/>
</dbReference>
<evidence type="ECO:0000313" key="3">
    <source>
        <dbReference type="Proteomes" id="UP000398389"/>
    </source>
</evidence>
<accession>A0A5E8C1S0</accession>
<evidence type="ECO:0000313" key="2">
    <source>
        <dbReference type="EMBL" id="VVT56910.1"/>
    </source>
</evidence>
<proteinExistence type="predicted"/>
<organism evidence="2 3">
    <name type="scientific">Magnusiomyces paraingens</name>
    <dbReference type="NCBI Taxonomy" id="2606893"/>
    <lineage>
        <taxon>Eukaryota</taxon>
        <taxon>Fungi</taxon>
        <taxon>Dikarya</taxon>
        <taxon>Ascomycota</taxon>
        <taxon>Saccharomycotina</taxon>
        <taxon>Dipodascomycetes</taxon>
        <taxon>Dipodascales</taxon>
        <taxon>Dipodascaceae</taxon>
        <taxon>Magnusiomyces</taxon>
    </lineage>
</organism>
<dbReference type="RefSeq" id="XP_031856002.1">
    <property type="nucleotide sequence ID" value="XM_032000111.1"/>
</dbReference>
<dbReference type="AlphaFoldDB" id="A0A5E8C1S0"/>
<dbReference type="GeneID" id="43584211"/>
<reference evidence="2 3" key="1">
    <citation type="submission" date="2019-09" db="EMBL/GenBank/DDBJ databases">
        <authorList>
            <person name="Brejova B."/>
        </authorList>
    </citation>
    <scope>NUCLEOTIDE SEQUENCE [LARGE SCALE GENOMIC DNA]</scope>
</reference>